<comment type="caution">
    <text evidence="2">The sequence shown here is derived from an EMBL/GenBank/DDBJ whole genome shotgun (WGS) entry which is preliminary data.</text>
</comment>
<name>A0A8H6MDQ1_9AGAR</name>
<evidence type="ECO:0000313" key="2">
    <source>
        <dbReference type="EMBL" id="KAF6764750.1"/>
    </source>
</evidence>
<organism evidence="2 3">
    <name type="scientific">Ephemerocybe angulata</name>
    <dbReference type="NCBI Taxonomy" id="980116"/>
    <lineage>
        <taxon>Eukaryota</taxon>
        <taxon>Fungi</taxon>
        <taxon>Dikarya</taxon>
        <taxon>Basidiomycota</taxon>
        <taxon>Agaricomycotina</taxon>
        <taxon>Agaricomycetes</taxon>
        <taxon>Agaricomycetidae</taxon>
        <taxon>Agaricales</taxon>
        <taxon>Agaricineae</taxon>
        <taxon>Psathyrellaceae</taxon>
        <taxon>Ephemerocybe</taxon>
    </lineage>
</organism>
<evidence type="ECO:0000313" key="3">
    <source>
        <dbReference type="Proteomes" id="UP000521943"/>
    </source>
</evidence>
<dbReference type="AlphaFoldDB" id="A0A8H6MDQ1"/>
<sequence length="285" mass="30609">MDDNKMLYAVYYDPSLSHKYMGASAPGCILPPMNFRKGSNGAPAPSKKRKAAADLEYSASLGKFAVERPVRGPSLPRRVGDEAANAVEMSGAGHPSSLAHLEGPGYGHDGSVMDPRGSWAGAMEASGSGTSVKIQFQDGQAGHHDLPTFPTPYNSFSSNAAYSTLKLEPIIDPLLSLASSSSLSTQAHQINNGVEDPRLTSIFSSLRTLGNASLTPLDLLLFVLDSQNEEANSNAEIMRARNDFYDQRNHANIHALFTRIQADGRLRQRFPGVLNVSRPGGPKQE</sequence>
<reference evidence="2 3" key="1">
    <citation type="submission" date="2020-07" db="EMBL/GenBank/DDBJ databases">
        <title>Comparative genomics of pyrophilous fungi reveals a link between fire events and developmental genes.</title>
        <authorList>
            <consortium name="DOE Joint Genome Institute"/>
            <person name="Steindorff A.S."/>
            <person name="Carver A."/>
            <person name="Calhoun S."/>
            <person name="Stillman K."/>
            <person name="Liu H."/>
            <person name="Lipzen A."/>
            <person name="Pangilinan J."/>
            <person name="Labutti K."/>
            <person name="Bruns T.D."/>
            <person name="Grigoriev I.V."/>
        </authorList>
    </citation>
    <scope>NUCLEOTIDE SEQUENCE [LARGE SCALE GENOMIC DNA]</scope>
    <source>
        <strain evidence="2 3">CBS 144469</strain>
    </source>
</reference>
<keyword evidence="3" id="KW-1185">Reference proteome</keyword>
<gene>
    <name evidence="2" type="ORF">DFP72DRAFT_1120439</name>
</gene>
<dbReference type="OrthoDB" id="3053997at2759"/>
<protein>
    <submittedName>
        <fullName evidence="2">Uncharacterized protein</fullName>
    </submittedName>
</protein>
<feature type="region of interest" description="Disordered" evidence="1">
    <location>
        <begin position="91"/>
        <end position="112"/>
    </location>
</feature>
<accession>A0A8H6MDQ1</accession>
<proteinExistence type="predicted"/>
<evidence type="ECO:0000256" key="1">
    <source>
        <dbReference type="SAM" id="MobiDB-lite"/>
    </source>
</evidence>
<dbReference type="Proteomes" id="UP000521943">
    <property type="component" value="Unassembled WGS sequence"/>
</dbReference>
<dbReference type="EMBL" id="JACGCI010000003">
    <property type="protein sequence ID" value="KAF6764750.1"/>
    <property type="molecule type" value="Genomic_DNA"/>
</dbReference>